<dbReference type="SMART" id="SM00458">
    <property type="entry name" value="RICIN"/>
    <property type="match status" value="1"/>
</dbReference>
<gene>
    <name evidence="14" type="ORF">BJ992_000396</name>
</gene>
<dbReference type="Pfam" id="PF03664">
    <property type="entry name" value="Glyco_hydro_62"/>
    <property type="match status" value="1"/>
</dbReference>
<dbReference type="SUPFAM" id="SSF51445">
    <property type="entry name" value="(Trans)glycosidases"/>
    <property type="match status" value="1"/>
</dbReference>
<dbReference type="Pfam" id="PF00331">
    <property type="entry name" value="Glyco_hydro_10"/>
    <property type="match status" value="1"/>
</dbReference>
<dbReference type="InterPro" id="IPR023296">
    <property type="entry name" value="Glyco_hydro_beta-prop_sf"/>
</dbReference>
<evidence type="ECO:0000313" key="14">
    <source>
        <dbReference type="EMBL" id="MBB6470965.1"/>
    </source>
</evidence>
<feature type="active site" description="Nucleophile" evidence="10">
    <location>
        <position position="279"/>
    </location>
</feature>
<dbReference type="Proteomes" id="UP000555564">
    <property type="component" value="Unassembled WGS sequence"/>
</dbReference>
<accession>A0A7X0I9J7</accession>
<dbReference type="SUPFAM" id="SSF75005">
    <property type="entry name" value="Arabinanase/levansucrase/invertase"/>
    <property type="match status" value="1"/>
</dbReference>
<dbReference type="PRINTS" id="PR00134">
    <property type="entry name" value="GLHYDRLASE10"/>
</dbReference>
<dbReference type="PANTHER" id="PTHR40631">
    <property type="entry name" value="ALPHA-L-ARABINOFURANOSIDASE AXHA-2-RELATED"/>
    <property type="match status" value="1"/>
</dbReference>
<comment type="subcellular location">
    <subcellularLocation>
        <location evidence="2">Secreted</location>
    </subcellularLocation>
</comment>
<comment type="caution">
    <text evidence="14">The sequence shown here is derived from an EMBL/GenBank/DDBJ whole genome shotgun (WGS) entry which is preliminary data.</text>
</comment>
<evidence type="ECO:0000313" key="15">
    <source>
        <dbReference type="Proteomes" id="UP000555564"/>
    </source>
</evidence>
<dbReference type="PROSITE" id="PS00591">
    <property type="entry name" value="GH10_1"/>
    <property type="match status" value="1"/>
</dbReference>
<dbReference type="InterPro" id="IPR005193">
    <property type="entry name" value="GH62_arabinosidase"/>
</dbReference>
<keyword evidence="3" id="KW-0964">Secreted</keyword>
<dbReference type="PROSITE" id="PS50231">
    <property type="entry name" value="RICIN_B_LECTIN"/>
    <property type="match status" value="1"/>
</dbReference>
<feature type="domain" description="GH10" evidence="13">
    <location>
        <begin position="48"/>
        <end position="343"/>
    </location>
</feature>
<dbReference type="Pfam" id="PF00652">
    <property type="entry name" value="Ricin_B_lectin"/>
    <property type="match status" value="1"/>
</dbReference>
<keyword evidence="15" id="KW-1185">Reference proteome</keyword>
<proteinExistence type="inferred from homology"/>
<evidence type="ECO:0000256" key="5">
    <source>
        <dbReference type="ARBA" id="ARBA00022729"/>
    </source>
</evidence>
<dbReference type="InterPro" id="IPR000772">
    <property type="entry name" value="Ricin_B_lectin"/>
</dbReference>
<dbReference type="GO" id="GO:0005576">
    <property type="term" value="C:extracellular region"/>
    <property type="evidence" value="ECO:0007669"/>
    <property type="project" value="UniProtKB-SubCell"/>
</dbReference>
<dbReference type="Gene3D" id="2.115.10.20">
    <property type="entry name" value="Glycosyl hydrolase domain, family 43"/>
    <property type="match status" value="1"/>
</dbReference>
<comment type="catalytic activity">
    <reaction evidence="11">
        <text>Endohydrolysis of (1-&gt;4)-beta-D-xylosidic linkages in xylans.</text>
        <dbReference type="EC" id="3.2.1.8"/>
    </reaction>
</comment>
<comment type="catalytic activity">
    <reaction evidence="1">
        <text>Hydrolysis of terminal non-reducing alpha-L-arabinofuranoside residues in alpha-L-arabinosides.</text>
        <dbReference type="EC" id="3.2.1.55"/>
    </reaction>
</comment>
<keyword evidence="7 11" id="KW-0119">Carbohydrate metabolism</keyword>
<keyword evidence="8 11" id="KW-0326">Glycosidase</keyword>
<dbReference type="SUPFAM" id="SSF50370">
    <property type="entry name" value="Ricin B-like lectins"/>
    <property type="match status" value="1"/>
</dbReference>
<dbReference type="GO" id="GO:0045493">
    <property type="term" value="P:xylan catabolic process"/>
    <property type="evidence" value="ECO:0007669"/>
    <property type="project" value="UniProtKB-KW"/>
</dbReference>
<dbReference type="InterPro" id="IPR035992">
    <property type="entry name" value="Ricin_B-like_lectins"/>
</dbReference>
<feature type="compositionally biased region" description="Low complexity" evidence="12">
    <location>
        <begin position="348"/>
        <end position="369"/>
    </location>
</feature>
<evidence type="ECO:0000256" key="7">
    <source>
        <dbReference type="ARBA" id="ARBA00023277"/>
    </source>
</evidence>
<dbReference type="PROSITE" id="PS51760">
    <property type="entry name" value="GH10_2"/>
    <property type="match status" value="1"/>
</dbReference>
<dbReference type="InterPro" id="IPR017853">
    <property type="entry name" value="GH"/>
</dbReference>
<reference evidence="14 15" key="1">
    <citation type="submission" date="2020-08" db="EMBL/GenBank/DDBJ databases">
        <title>Sequencing the genomes of 1000 actinobacteria strains.</title>
        <authorList>
            <person name="Klenk H.-P."/>
        </authorList>
    </citation>
    <scope>NUCLEOTIDE SEQUENCE [LARGE SCALE GENOMIC DNA]</scope>
    <source>
        <strain evidence="14 15">DSM 44936</strain>
    </source>
</reference>
<evidence type="ECO:0000256" key="1">
    <source>
        <dbReference type="ARBA" id="ARBA00001462"/>
    </source>
</evidence>
<dbReference type="GO" id="GO:0031176">
    <property type="term" value="F:endo-1,4-beta-xylanase activity"/>
    <property type="evidence" value="ECO:0007669"/>
    <property type="project" value="UniProtKB-EC"/>
</dbReference>
<dbReference type="GO" id="GO:0046373">
    <property type="term" value="P:L-arabinose metabolic process"/>
    <property type="evidence" value="ECO:0007669"/>
    <property type="project" value="InterPro"/>
</dbReference>
<evidence type="ECO:0000256" key="3">
    <source>
        <dbReference type="ARBA" id="ARBA00022525"/>
    </source>
</evidence>
<dbReference type="SMART" id="SM00633">
    <property type="entry name" value="Glyco_10"/>
    <property type="match status" value="1"/>
</dbReference>
<dbReference type="CDD" id="cd23418">
    <property type="entry name" value="beta-trefoil_Ricin_XLN-like"/>
    <property type="match status" value="1"/>
</dbReference>
<comment type="similarity">
    <text evidence="11">Belongs to the glycosyl hydrolase 10 (cellulase F) family.</text>
</comment>
<evidence type="ECO:0000256" key="11">
    <source>
        <dbReference type="RuleBase" id="RU361174"/>
    </source>
</evidence>
<dbReference type="PANTHER" id="PTHR40631:SF1">
    <property type="entry name" value="ALPHA-L-ARABINOFURANOSIDASE AXHA-2-RELATED"/>
    <property type="match status" value="1"/>
</dbReference>
<dbReference type="Gene3D" id="2.80.10.50">
    <property type="match status" value="1"/>
</dbReference>
<dbReference type="InterPro" id="IPR031158">
    <property type="entry name" value="GH10_AS"/>
</dbReference>
<dbReference type="GO" id="GO:0046556">
    <property type="term" value="F:alpha-L-arabinofuranosidase activity"/>
    <property type="evidence" value="ECO:0007669"/>
    <property type="project" value="UniProtKB-EC"/>
</dbReference>
<dbReference type="EC" id="3.2.1.8" evidence="11"/>
<dbReference type="RefSeq" id="WP_184978250.1">
    <property type="nucleotide sequence ID" value="NZ_JACHIU010000001.1"/>
</dbReference>
<feature type="compositionally biased region" description="Gly residues" evidence="12">
    <location>
        <begin position="370"/>
        <end position="381"/>
    </location>
</feature>
<feature type="region of interest" description="Disordered" evidence="12">
    <location>
        <begin position="505"/>
        <end position="524"/>
    </location>
</feature>
<evidence type="ECO:0000256" key="10">
    <source>
        <dbReference type="PROSITE-ProRule" id="PRU10061"/>
    </source>
</evidence>
<name>A0A7X0I9J7_9ACTN</name>
<organism evidence="14 15">
    <name type="scientific">Sphaerisporangium rubeum</name>
    <dbReference type="NCBI Taxonomy" id="321317"/>
    <lineage>
        <taxon>Bacteria</taxon>
        <taxon>Bacillati</taxon>
        <taxon>Actinomycetota</taxon>
        <taxon>Actinomycetes</taxon>
        <taxon>Streptosporangiales</taxon>
        <taxon>Streptosporangiaceae</taxon>
        <taxon>Sphaerisporangium</taxon>
    </lineage>
</organism>
<dbReference type="InterPro" id="IPR001000">
    <property type="entry name" value="GH10_dom"/>
</dbReference>
<evidence type="ECO:0000256" key="2">
    <source>
        <dbReference type="ARBA" id="ARBA00004613"/>
    </source>
</evidence>
<evidence type="ECO:0000256" key="8">
    <source>
        <dbReference type="ARBA" id="ARBA00023295"/>
    </source>
</evidence>
<keyword evidence="9 11" id="KW-0624">Polysaccharide degradation</keyword>
<protein>
    <recommendedName>
        <fullName evidence="11">Beta-xylanase</fullName>
        <ecNumber evidence="11">3.2.1.8</ecNumber>
    </recommendedName>
</protein>
<dbReference type="CDD" id="cd08987">
    <property type="entry name" value="GH62"/>
    <property type="match status" value="1"/>
</dbReference>
<evidence type="ECO:0000256" key="12">
    <source>
        <dbReference type="SAM" id="MobiDB-lite"/>
    </source>
</evidence>
<evidence type="ECO:0000256" key="4">
    <source>
        <dbReference type="ARBA" id="ARBA00022651"/>
    </source>
</evidence>
<keyword evidence="5" id="KW-0732">Signal</keyword>
<evidence type="ECO:0000259" key="13">
    <source>
        <dbReference type="PROSITE" id="PS51760"/>
    </source>
</evidence>
<keyword evidence="6 11" id="KW-0378">Hydrolase</keyword>
<dbReference type="AlphaFoldDB" id="A0A7X0I9J7"/>
<sequence>MGTKATPPPGTRRSTKGLRVLVASAVGLVGAVTALTLPTPAGAAESTLGAAAALSGRYFGTAISTSRLGDSQYTTIANREFNMVTAENEMKIDATEPNRGQFNFTNGDRVYNWAVQNGKRVRGHTLAWHNQQPGWMQSLSGSSLRQAMIDHINGVVGHYKGKIYAWDVVNEAFADGNSGGRRDSNLQRTGNDWIEVAFRTARAADPAAKLCYNDYNIDNWSWAKTQGVYNMVRDFKSRGVPIDCVGLQSHFNSQSAYNSNYRTTISSFAALGVDVQITELDIQGGSAQTYANVVNDCLAVARCAGITVWGVRDSDSWLGANTSPLLFDSNGNKKAAYTSVLNALNNATPNPTPTVTPTVTPTATPTVTPTGGGSGTGQIRGVGSGRCVDVPNSSTTDGTQLNIWDCHGNANQQWTYTSSGEFRVYGNKCMDAGGTGNGAKVQIYGCHGGDNQKWRVNSNGTITGVQSGLCIDATGAGTANGTTLQMYACHSNSNQQWNWTGGGTSTPTATPTVTPTATPTVTPTGGTCQLPSSYRWTSTGALAQPKSGWVSLKDFTVAPYQGKHLVYATTHDFGSSWGSMNFSTFTNWSEMGSATQTGMNQGTVAPTLFYFAPKNIWVLAYQWGGSAFSYKTSSDPTNPNGWSAAQTLFTGSISNSQTGPIDQTLIADDQNMYLFFTGDNGRVYRASMPIGNFPSSFGSNYTTIMTDSTNNLFEAVQVYKLQNQQRYLMLVEAIGSQGRYFRSFTATSLGGTWTANAATESNPFAGKANSGATWTNDISHGELIRVSADQTFTVDPCNLQLLYQGRSPSSNGVDYGLLPYRPGLLTQQR</sequence>
<dbReference type="EMBL" id="JACHIU010000001">
    <property type="protein sequence ID" value="MBB6470965.1"/>
    <property type="molecule type" value="Genomic_DNA"/>
</dbReference>
<evidence type="ECO:0000256" key="6">
    <source>
        <dbReference type="ARBA" id="ARBA00022801"/>
    </source>
</evidence>
<evidence type="ECO:0000256" key="9">
    <source>
        <dbReference type="ARBA" id="ARBA00023326"/>
    </source>
</evidence>
<feature type="region of interest" description="Disordered" evidence="12">
    <location>
        <begin position="348"/>
        <end position="381"/>
    </location>
</feature>
<keyword evidence="4 14" id="KW-0858">Xylan degradation</keyword>
<dbReference type="Gene3D" id="3.20.20.80">
    <property type="entry name" value="Glycosidases"/>
    <property type="match status" value="1"/>
</dbReference>